<dbReference type="PANTHER" id="PTHR34047">
    <property type="entry name" value="NUCLEAR INTRON MATURASE 1, MITOCHONDRIAL-RELATED"/>
    <property type="match status" value="1"/>
</dbReference>
<dbReference type="PROSITE" id="PS50878">
    <property type="entry name" value="RT_POL"/>
    <property type="match status" value="1"/>
</dbReference>
<evidence type="ECO:0000313" key="4">
    <source>
        <dbReference type="Proteomes" id="UP000249819"/>
    </source>
</evidence>
<dbReference type="AlphaFoldDB" id="A0A327VQG7"/>
<gene>
    <name evidence="3" type="ORF">CLV59_108204</name>
</gene>
<protein>
    <submittedName>
        <fullName evidence="3">Reverse transcriptase (RNA-dependent DNA polymerase)</fullName>
    </submittedName>
</protein>
<evidence type="ECO:0000313" key="3">
    <source>
        <dbReference type="EMBL" id="RAJ76684.1"/>
    </source>
</evidence>
<dbReference type="Pfam" id="PF00078">
    <property type="entry name" value="RVT_1"/>
    <property type="match status" value="1"/>
</dbReference>
<organism evidence="3 4">
    <name type="scientific">Chitinophaga dinghuensis</name>
    <dbReference type="NCBI Taxonomy" id="1539050"/>
    <lineage>
        <taxon>Bacteria</taxon>
        <taxon>Pseudomonadati</taxon>
        <taxon>Bacteroidota</taxon>
        <taxon>Chitinophagia</taxon>
        <taxon>Chitinophagales</taxon>
        <taxon>Chitinophagaceae</taxon>
        <taxon>Chitinophaga</taxon>
    </lineage>
</organism>
<keyword evidence="3" id="KW-0695">RNA-directed DNA polymerase</keyword>
<keyword evidence="3" id="KW-0808">Transferase</keyword>
<keyword evidence="3" id="KW-0548">Nucleotidyltransferase</keyword>
<dbReference type="GO" id="GO:0003964">
    <property type="term" value="F:RNA-directed DNA polymerase activity"/>
    <property type="evidence" value="ECO:0007669"/>
    <property type="project" value="UniProtKB-KW"/>
</dbReference>
<sequence>MPGLDDQFLDKENFYLAFKKISFYIRQLNEWYDPILLAEYEATLPKRIHDLIESLKIGQYLPRPIEPLPFPKKSRSNGTKRIRPYYNIHFDDQLVWMALVNIIAEHVENEMPDWNYGNRLYRPVWFENESGTKERKVLKKGSFKNTSRYVYRKWGQSWPLYKRHIALTIKTIAKTSKFKKTDIDDEKELAIFEQAEITGFKGVRYLKKEFWKVGEYPKLVWTGLDFETFFPSIDSQKILENIESCLIREDGTKRDDVTLILQTMRRMLSFPLNITGWNEKDLQNKAFFNLQDFVNYNGIPTGLVVGGFLANAAVIDLDRAVDKYINENREVAVFKYVDDHVVISQSAEALLTFLNFYHNKINELNHTLNFQSSKIEPANAIKYDKNKGFTTNRGYRKYIELDVEFPSPLMTNTLKKVSHINDIDFDLLDEDDIDNLEVDLKHLLITDFPATEIRKDTKMSFASSRLCRLAMEIKPNFNAVDPNYESNKENVYSIYKGLYNNEKNLPKEKEALEVIKSRIREAAAIEFIIQRFSAEVRVVQMRHEAIFKLLLKALKENPDKVKLWKRCIEFCFHTGYPGLEKILDLIKKCEIHPRSIAYLTAYCITNIQVRLEMAFQEIDFDQTLFWKRYCSSEFITNTLNLQIKRYSTPSNNYPFYRQSEINFLSSRKFVVDQLGIFFSSTAAQRLMPFQKKLEGVVYSFSKKKSKVVQDLYSVTLLWYYLSRITWKGRDDFFLKYGNSVDLNSPLAWSILSLSPRLISETKLQEVISFITEINGSKIDYHSEMLNLIKSCGYTYDLFYESKYGDSKIFEKYIHYYATLENIFARNENDFIGLDRWLNNTVAQSDNKYWLDPRLTEWSLLEIIRQIGNLLIQANETHKDVFSGISGKNYHYLHPANYLIPKQWSDISHHNWATWKKLVIDHPITLAPESEFIHDHRYFPITTNWRSTVNIFMGNKEIPSVLGLSILLIKLLSKSFNWPSAANKINFIDQLYSNAYMTIEKEALSSDLRILLDAIFSKVDFGDIFYQHDFIKLGDGSKIKGLQDYVLFLEKIQIRLENAQWNVVNREPRQLKYIDIDDLNKSKTTFFNTL</sequence>
<proteinExistence type="inferred from homology"/>
<comment type="caution">
    <text evidence="3">The sequence shown here is derived from an EMBL/GenBank/DDBJ whole genome shotgun (WGS) entry which is preliminary data.</text>
</comment>
<dbReference type="InterPro" id="IPR051083">
    <property type="entry name" value="GrpII_Intron_Splice-Mob/Def"/>
</dbReference>
<reference evidence="3 4" key="1">
    <citation type="submission" date="2018-06" db="EMBL/GenBank/DDBJ databases">
        <title>Genomic Encyclopedia of Archaeal and Bacterial Type Strains, Phase II (KMG-II): from individual species to whole genera.</title>
        <authorList>
            <person name="Goeker M."/>
        </authorList>
    </citation>
    <scope>NUCLEOTIDE SEQUENCE [LARGE SCALE GENOMIC DNA]</scope>
    <source>
        <strain evidence="3 4">DSM 29821</strain>
    </source>
</reference>
<dbReference type="OrthoDB" id="9131998at2"/>
<name>A0A327VQG7_9BACT</name>
<dbReference type="CDD" id="cd01646">
    <property type="entry name" value="RT_Bac_retron_I"/>
    <property type="match status" value="1"/>
</dbReference>
<dbReference type="InterPro" id="IPR000477">
    <property type="entry name" value="RT_dom"/>
</dbReference>
<dbReference type="RefSeq" id="WP_111594400.1">
    <property type="nucleotide sequence ID" value="NZ_QLMA01000008.1"/>
</dbReference>
<dbReference type="PANTHER" id="PTHR34047:SF8">
    <property type="entry name" value="PROTEIN YKFC"/>
    <property type="match status" value="1"/>
</dbReference>
<feature type="domain" description="Reverse transcriptase" evidence="2">
    <location>
        <begin position="132"/>
        <end position="403"/>
    </location>
</feature>
<evidence type="ECO:0000259" key="2">
    <source>
        <dbReference type="PROSITE" id="PS50878"/>
    </source>
</evidence>
<comment type="similarity">
    <text evidence="1">Belongs to the bacterial reverse transcriptase family.</text>
</comment>
<accession>A0A327VQG7</accession>
<keyword evidence="4" id="KW-1185">Reference proteome</keyword>
<evidence type="ECO:0000256" key="1">
    <source>
        <dbReference type="ARBA" id="ARBA00034120"/>
    </source>
</evidence>
<dbReference type="EMBL" id="QLMA01000008">
    <property type="protein sequence ID" value="RAJ76684.1"/>
    <property type="molecule type" value="Genomic_DNA"/>
</dbReference>
<dbReference type="Proteomes" id="UP000249819">
    <property type="component" value="Unassembled WGS sequence"/>
</dbReference>